<dbReference type="InterPro" id="IPR038731">
    <property type="entry name" value="RgtA/B/C-like"/>
</dbReference>
<feature type="transmembrane region" description="Helical" evidence="8">
    <location>
        <begin position="246"/>
        <end position="264"/>
    </location>
</feature>
<evidence type="ECO:0000256" key="8">
    <source>
        <dbReference type="SAM" id="Phobius"/>
    </source>
</evidence>
<feature type="transmembrane region" description="Helical" evidence="8">
    <location>
        <begin position="119"/>
        <end position="142"/>
    </location>
</feature>
<comment type="subcellular location">
    <subcellularLocation>
        <location evidence="1">Cell membrane</location>
        <topology evidence="1">Multi-pass membrane protein</topology>
    </subcellularLocation>
</comment>
<sequence length="557" mass="63337">MGVDLDYLKKNWLASRRSGQKIILVGIFLVSFFLMIFSSATDSMVVDEKVHIPAGYLHVWKGDYTFNSEHPPMLNDLAGLFAKFAKPNAPAVPANFTGGDQWEYGDMFFYLSGNNIDKILFWARLPFIFLTLGLIYLVFLWAKTLFGPKAGLVAATLTAFSPNILAHGRLATTDIGVTLFFLLVCWLLRKYFLKPNLKTVALLGLGLGLVLLAKFSGIFVVPVIILGLIFIWFLKRQKFLKSLLESLLIFAVAGILIWGVYFFSMRTQIITAPDSLQLSKTFHHKVISGTFSKFLIMPYDKYFQGLEILTDHNTSGHWSYLDGEVGYSGWWYYFPLVMLYKMPLTEIILLVLSIGFVIKRLLPPPWRGRNDIKTFDYLLLFFPPLLFLVVSMIGRIDIGIRHILPILPFIYIFISSLVLRKNKIIQKLIFGLVGLQIIIGILAFPNYITYFNQFAGGAKGGIKHLSDSNLDWNQNMKRFGAYAKENNIKKVYALCWDNYSFVYQGVDVETLPNEFAKGVVVICAQQMLVPPDGFDFDWVTKHPPSAVVGNAMYLWRF</sequence>
<proteinExistence type="predicted"/>
<evidence type="ECO:0000256" key="3">
    <source>
        <dbReference type="ARBA" id="ARBA00022676"/>
    </source>
</evidence>
<evidence type="ECO:0000313" key="10">
    <source>
        <dbReference type="EMBL" id="KKQ18712.1"/>
    </source>
</evidence>
<keyword evidence="7 8" id="KW-0472">Membrane</keyword>
<dbReference type="InterPro" id="IPR050297">
    <property type="entry name" value="LipidA_mod_glycosyltrf_83"/>
</dbReference>
<keyword evidence="2" id="KW-1003">Cell membrane</keyword>
<feature type="transmembrane region" description="Helical" evidence="8">
    <location>
        <begin position="402"/>
        <end position="419"/>
    </location>
</feature>
<keyword evidence="3" id="KW-0328">Glycosyltransferase</keyword>
<evidence type="ECO:0000256" key="5">
    <source>
        <dbReference type="ARBA" id="ARBA00022692"/>
    </source>
</evidence>
<dbReference type="AlphaFoldDB" id="A0A0G0FLP2"/>
<gene>
    <name evidence="10" type="ORF">US31_C0002G0057</name>
</gene>
<keyword evidence="5 8" id="KW-0812">Transmembrane</keyword>
<feature type="transmembrane region" description="Helical" evidence="8">
    <location>
        <begin position="377"/>
        <end position="396"/>
    </location>
</feature>
<organism evidence="10 11">
    <name type="scientific">Berkelbacteria bacterium GW2011_GWA1_36_9</name>
    <dbReference type="NCBI Taxonomy" id="1618331"/>
    <lineage>
        <taxon>Bacteria</taxon>
        <taxon>Candidatus Berkelbacteria</taxon>
    </lineage>
</organism>
<feature type="transmembrane region" description="Helical" evidence="8">
    <location>
        <begin position="330"/>
        <end position="357"/>
    </location>
</feature>
<feature type="transmembrane region" description="Helical" evidence="8">
    <location>
        <begin position="170"/>
        <end position="189"/>
    </location>
</feature>
<feature type="transmembrane region" description="Helical" evidence="8">
    <location>
        <begin position="428"/>
        <end position="448"/>
    </location>
</feature>
<evidence type="ECO:0000256" key="1">
    <source>
        <dbReference type="ARBA" id="ARBA00004651"/>
    </source>
</evidence>
<dbReference type="Proteomes" id="UP000034508">
    <property type="component" value="Unassembled WGS sequence"/>
</dbReference>
<comment type="caution">
    <text evidence="10">The sequence shown here is derived from an EMBL/GenBank/DDBJ whole genome shotgun (WGS) entry which is preliminary data.</text>
</comment>
<keyword evidence="6 8" id="KW-1133">Transmembrane helix</keyword>
<dbReference type="EMBL" id="LBSM01000002">
    <property type="protein sequence ID" value="KKQ18712.1"/>
    <property type="molecule type" value="Genomic_DNA"/>
</dbReference>
<feature type="domain" description="Glycosyltransferase RgtA/B/C/D-like" evidence="9">
    <location>
        <begin position="121"/>
        <end position="252"/>
    </location>
</feature>
<feature type="transmembrane region" description="Helical" evidence="8">
    <location>
        <begin position="201"/>
        <end position="234"/>
    </location>
</feature>
<evidence type="ECO:0000256" key="2">
    <source>
        <dbReference type="ARBA" id="ARBA00022475"/>
    </source>
</evidence>
<dbReference type="GO" id="GO:0005886">
    <property type="term" value="C:plasma membrane"/>
    <property type="evidence" value="ECO:0007669"/>
    <property type="project" value="UniProtKB-SubCell"/>
</dbReference>
<protein>
    <submittedName>
        <fullName evidence="10">Glycosyl transferase, family 39</fullName>
    </submittedName>
</protein>
<evidence type="ECO:0000259" key="9">
    <source>
        <dbReference type="Pfam" id="PF13231"/>
    </source>
</evidence>
<dbReference type="PANTHER" id="PTHR33908">
    <property type="entry name" value="MANNOSYLTRANSFERASE YKCB-RELATED"/>
    <property type="match status" value="1"/>
</dbReference>
<feature type="transmembrane region" description="Helical" evidence="8">
    <location>
        <begin position="21"/>
        <end position="40"/>
    </location>
</feature>
<dbReference type="GO" id="GO:0016763">
    <property type="term" value="F:pentosyltransferase activity"/>
    <property type="evidence" value="ECO:0007669"/>
    <property type="project" value="TreeGrafter"/>
</dbReference>
<accession>A0A0G0FLP2</accession>
<keyword evidence="4 10" id="KW-0808">Transferase</keyword>
<evidence type="ECO:0000313" key="11">
    <source>
        <dbReference type="Proteomes" id="UP000034508"/>
    </source>
</evidence>
<dbReference type="GO" id="GO:0009103">
    <property type="term" value="P:lipopolysaccharide biosynthetic process"/>
    <property type="evidence" value="ECO:0007669"/>
    <property type="project" value="UniProtKB-ARBA"/>
</dbReference>
<dbReference type="PANTHER" id="PTHR33908:SF11">
    <property type="entry name" value="MEMBRANE PROTEIN"/>
    <property type="match status" value="1"/>
</dbReference>
<name>A0A0G0FLP2_9BACT</name>
<dbReference type="Pfam" id="PF13231">
    <property type="entry name" value="PMT_2"/>
    <property type="match status" value="1"/>
</dbReference>
<evidence type="ECO:0000256" key="7">
    <source>
        <dbReference type="ARBA" id="ARBA00023136"/>
    </source>
</evidence>
<reference evidence="10 11" key="1">
    <citation type="journal article" date="2015" name="Nature">
        <title>rRNA introns, odd ribosomes, and small enigmatic genomes across a large radiation of phyla.</title>
        <authorList>
            <person name="Brown C.T."/>
            <person name="Hug L.A."/>
            <person name="Thomas B.C."/>
            <person name="Sharon I."/>
            <person name="Castelle C.J."/>
            <person name="Singh A."/>
            <person name="Wilkins M.J."/>
            <person name="Williams K.H."/>
            <person name="Banfield J.F."/>
        </authorList>
    </citation>
    <scope>NUCLEOTIDE SEQUENCE [LARGE SCALE GENOMIC DNA]</scope>
</reference>
<evidence type="ECO:0000256" key="4">
    <source>
        <dbReference type="ARBA" id="ARBA00022679"/>
    </source>
</evidence>
<evidence type="ECO:0000256" key="6">
    <source>
        <dbReference type="ARBA" id="ARBA00022989"/>
    </source>
</evidence>